<reference evidence="1 2" key="1">
    <citation type="journal article" date="2011" name="PLoS Genet.">
        <title>Comparative genomic analysis of human fungal pathogens causing paracoccidioidomycosis.</title>
        <authorList>
            <person name="Desjardins C.A."/>
            <person name="Champion M.D."/>
            <person name="Holder J.W."/>
            <person name="Muszewska A."/>
            <person name="Goldberg J."/>
            <person name="Bailao A.M."/>
            <person name="Brigido M.M."/>
            <person name="Ferreira M.E."/>
            <person name="Garcia A.M."/>
            <person name="Grynberg M."/>
            <person name="Gujja S."/>
            <person name="Heiman D.I."/>
            <person name="Henn M.R."/>
            <person name="Kodira C.D."/>
            <person name="Leon-Narvaez H."/>
            <person name="Longo L.V."/>
            <person name="Ma L.J."/>
            <person name="Malavazi I."/>
            <person name="Matsuo A.L."/>
            <person name="Morais F.V."/>
            <person name="Pereira M."/>
            <person name="Rodriguez-Brito S."/>
            <person name="Sakthikumar S."/>
            <person name="Salem-Izacc S.M."/>
            <person name="Sykes S.M."/>
            <person name="Teixeira M.M."/>
            <person name="Vallejo M.C."/>
            <person name="Walter M.E."/>
            <person name="Yandava C."/>
            <person name="Young S."/>
            <person name="Zeng Q."/>
            <person name="Zucker J."/>
            <person name="Felipe M.S."/>
            <person name="Goldman G.H."/>
            <person name="Haas B.J."/>
            <person name="McEwen J.G."/>
            <person name="Nino-Vega G."/>
            <person name="Puccia R."/>
            <person name="San-Blas G."/>
            <person name="Soares C.M."/>
            <person name="Birren B.W."/>
            <person name="Cuomo C.A."/>
        </authorList>
    </citation>
    <scope>NUCLEOTIDE SEQUENCE [LARGE SCALE GENOMIC DNA]</scope>
    <source>
        <strain evidence="1 2">Pb18</strain>
    </source>
</reference>
<dbReference type="EMBL" id="KN275958">
    <property type="protein sequence ID" value="KGM92575.1"/>
    <property type="molecule type" value="Genomic_DNA"/>
</dbReference>
<sequence length="56" mass="5858">MPLAGGAQYAQRPLLDALKARSHLDRTAGVDDAEIDAALEEARAATEHPGSLTTQS</sequence>
<evidence type="ECO:0000313" key="1">
    <source>
        <dbReference type="EMBL" id="KGM92575.1"/>
    </source>
</evidence>
<dbReference type="KEGG" id="pbn:PADG_11406"/>
<dbReference type="HOGENOM" id="CLU_3014784_0_0_1"/>
<proteinExistence type="predicted"/>
<gene>
    <name evidence="1" type="ORF">PADG_11406</name>
</gene>
<dbReference type="RefSeq" id="XP_010757955.1">
    <property type="nucleotide sequence ID" value="XM_010759653.1"/>
</dbReference>
<keyword evidence="2" id="KW-1185">Reference proteome</keyword>
<evidence type="ECO:0000313" key="2">
    <source>
        <dbReference type="Proteomes" id="UP000001628"/>
    </source>
</evidence>
<dbReference type="VEuPathDB" id="FungiDB:PADG_11406"/>
<name>A0A0A0HYY8_PARBD</name>
<dbReference type="InParanoid" id="A0A0A0HYY8"/>
<accession>A0A0A0HYY8</accession>
<dbReference type="Proteomes" id="UP000001628">
    <property type="component" value="Unassembled WGS sequence"/>
</dbReference>
<organism evidence="1 2">
    <name type="scientific">Paracoccidioides brasiliensis (strain Pb18)</name>
    <dbReference type="NCBI Taxonomy" id="502780"/>
    <lineage>
        <taxon>Eukaryota</taxon>
        <taxon>Fungi</taxon>
        <taxon>Dikarya</taxon>
        <taxon>Ascomycota</taxon>
        <taxon>Pezizomycotina</taxon>
        <taxon>Eurotiomycetes</taxon>
        <taxon>Eurotiomycetidae</taxon>
        <taxon>Onygenales</taxon>
        <taxon>Ajellomycetaceae</taxon>
        <taxon>Paracoccidioides</taxon>
    </lineage>
</organism>
<dbReference type="AlphaFoldDB" id="A0A0A0HYY8"/>
<protein>
    <submittedName>
        <fullName evidence="1">Uncharacterized protein</fullName>
    </submittedName>
</protein>
<dbReference type="GeneID" id="22587303"/>